<dbReference type="InterPro" id="IPR031549">
    <property type="entry name" value="ASH"/>
</dbReference>
<dbReference type="Pfam" id="PF18962">
    <property type="entry name" value="Por_Secre_tail"/>
    <property type="match status" value="1"/>
</dbReference>
<dbReference type="GO" id="GO:0005737">
    <property type="term" value="C:cytoplasm"/>
    <property type="evidence" value="ECO:0007669"/>
    <property type="project" value="UniProtKB-SubCell"/>
</dbReference>
<dbReference type="SUPFAM" id="SSF51126">
    <property type="entry name" value="Pectin lyase-like"/>
    <property type="match status" value="2"/>
</dbReference>
<dbReference type="NCBIfam" id="NF012200">
    <property type="entry name" value="choice_anch_D"/>
    <property type="match status" value="1"/>
</dbReference>
<reference evidence="6" key="1">
    <citation type="journal article" date="2020" name="mSystems">
        <title>Genome- and Community-Level Interaction Insights into Carbon Utilization and Element Cycling Functions of Hydrothermarchaeota in Hydrothermal Sediment.</title>
        <authorList>
            <person name="Zhou Z."/>
            <person name="Liu Y."/>
            <person name="Xu W."/>
            <person name="Pan J."/>
            <person name="Luo Z.H."/>
            <person name="Li M."/>
        </authorList>
    </citation>
    <scope>NUCLEOTIDE SEQUENCE [LARGE SCALE GENOMIC DNA]</scope>
    <source>
        <strain evidence="6">SpSt-479</strain>
    </source>
</reference>
<comment type="caution">
    <text evidence="6">The sequence shown here is derived from an EMBL/GenBank/DDBJ whole genome shotgun (WGS) entry which is preliminary data.</text>
</comment>
<evidence type="ECO:0000256" key="1">
    <source>
        <dbReference type="ARBA" id="ARBA00004496"/>
    </source>
</evidence>
<dbReference type="Pfam" id="PF15780">
    <property type="entry name" value="ASH"/>
    <property type="match status" value="1"/>
</dbReference>
<dbReference type="InterPro" id="IPR011050">
    <property type="entry name" value="Pectin_lyase_fold/virulence"/>
</dbReference>
<dbReference type="InterPro" id="IPR012334">
    <property type="entry name" value="Pectin_lyas_fold"/>
</dbReference>
<feature type="domain" description="Secretion system C-terminal sorting" evidence="5">
    <location>
        <begin position="2631"/>
        <end position="2707"/>
    </location>
</feature>
<dbReference type="Gene3D" id="2.60.40.4070">
    <property type="match status" value="1"/>
</dbReference>
<dbReference type="InterPro" id="IPR026444">
    <property type="entry name" value="Secre_tail"/>
</dbReference>
<organism evidence="6">
    <name type="scientific">Ignavibacterium album</name>
    <dbReference type="NCBI Taxonomy" id="591197"/>
    <lineage>
        <taxon>Bacteria</taxon>
        <taxon>Pseudomonadati</taxon>
        <taxon>Ignavibacteriota</taxon>
        <taxon>Ignavibacteria</taxon>
        <taxon>Ignavibacteriales</taxon>
        <taxon>Ignavibacteriaceae</taxon>
        <taxon>Ignavibacterium</taxon>
    </lineage>
</organism>
<gene>
    <name evidence="6" type="ORF">ENS31_05895</name>
</gene>
<dbReference type="NCBIfam" id="NF038128">
    <property type="entry name" value="choice_anch_J"/>
    <property type="match status" value="1"/>
</dbReference>
<dbReference type="Gene3D" id="2.60.120.200">
    <property type="match status" value="2"/>
</dbReference>
<dbReference type="InterPro" id="IPR036116">
    <property type="entry name" value="FN3_sf"/>
</dbReference>
<feature type="chain" id="PRO_5031014578" evidence="3">
    <location>
        <begin position="27"/>
        <end position="2710"/>
    </location>
</feature>
<proteinExistence type="predicted"/>
<dbReference type="SUPFAM" id="SSF49265">
    <property type="entry name" value="Fibronectin type III"/>
    <property type="match status" value="1"/>
</dbReference>
<dbReference type="EMBL" id="DSUJ01000008">
    <property type="protein sequence ID" value="HFI91052.1"/>
    <property type="molecule type" value="Genomic_DNA"/>
</dbReference>
<keyword evidence="2" id="KW-0963">Cytoplasm</keyword>
<feature type="signal peptide" evidence="3">
    <location>
        <begin position="1"/>
        <end position="26"/>
    </location>
</feature>
<dbReference type="SMART" id="SM00710">
    <property type="entry name" value="PbH1"/>
    <property type="match status" value="17"/>
</dbReference>
<evidence type="ECO:0000259" key="4">
    <source>
        <dbReference type="Pfam" id="PF15780"/>
    </source>
</evidence>
<accession>A0A7V3E778</accession>
<dbReference type="Gene3D" id="2.60.40.10">
    <property type="entry name" value="Immunoglobulins"/>
    <property type="match status" value="2"/>
</dbReference>
<evidence type="ECO:0000256" key="2">
    <source>
        <dbReference type="ARBA" id="ARBA00022490"/>
    </source>
</evidence>
<name>A0A7V3E778_9BACT</name>
<dbReference type="InterPro" id="IPR013783">
    <property type="entry name" value="Ig-like_fold"/>
</dbReference>
<dbReference type="Gene3D" id="2.160.20.10">
    <property type="entry name" value="Single-stranded right-handed beta-helix, Pectin lyase-like"/>
    <property type="match status" value="2"/>
</dbReference>
<evidence type="ECO:0000313" key="6">
    <source>
        <dbReference type="EMBL" id="HFI91052.1"/>
    </source>
</evidence>
<dbReference type="InterPro" id="IPR006626">
    <property type="entry name" value="PbH1"/>
</dbReference>
<evidence type="ECO:0000259" key="5">
    <source>
        <dbReference type="Pfam" id="PF18962"/>
    </source>
</evidence>
<evidence type="ECO:0000256" key="3">
    <source>
        <dbReference type="SAM" id="SignalP"/>
    </source>
</evidence>
<sequence length="2710" mass="287187">MSNKLISKTFITLLFVLFIITGNSFAQLTGTKTIPGDYATIAAAIADLNTQGVGSGGVTFNVAAGYTESITAPLTITATGTSSNPIIFQKSGAGTNPQVTRTDAGTLATSTIGGAGDAIIRLEGTDYITFDGIDVIATDQGIEYGYLTHKPSGTDGCQFVIIKNCNISLTKGTSGYVIGIYIGNGTTSTSSATGVTVTATSGINSNITITGNTIQNVHAGIYVRGSSATGFYDSDVTIGQSGAGNTITNFGGGSATTTYGVYFIYVNNPTVAYNTITSASHGSTLYGIFYSTVTGNVVGSNNSFNLANTSASSTTQYIYNSNTVTSETFDNNTFAAGTISSTGTVYLIYASSGTPNKSISGNQVSGAISRTGASGSFYCYYNFGSPASGTETLANNNFSNISVSGTSSLYGIYTNTATGQNRLCYNNTVSNLTGGTGSTYGIYALSTTSNQVYNNTVSNITAGGTVYSLYFSGTNPVVYNNLVYNISTNGTALYGIYNSGSGTTNCYKNQVYNLTCSNASATLYGFYITTGTANYVYNNFVSDLKTPSSGSTTGLAGMYISGGTSIGLYYNTIFLNASSTGTNFGSSGIYASTTPTVDLRNNVVVNLSTPAGTGLTVAYRRSTTTLTTYSNNSNANDFYAGTPSATNLIYYDGTNSDQTIAAYKTRVSPRDANSFSENPSFVNSTTAPYDLHINPSIATQLESGGVPVTTPITITDDFDGNTRNVTTPDVGADEFTGTPLDLTAPLISYTPLLNTSSTSARTLVASISDPSGVPTSGIGLPVLYWKINSGGTWAGATATYLSGNNYQFSFGSGVAVGDTVFYYVVAQDNATTPNVGAFPSTGAGGFTANPPAASTPPTNPYGYLVTQTSLSGNYTVGTSLFNHITGRNIYFEKVSRKVMKEVWVANPRNENKDDNRIDEPVIYGDSKSGSYKMMEVEEVTWIPMENGLPYNGELYVKKNENPELAFPEGVEGVYSTITAAIADLNLRGVAGNVNFLLTDANYSVGETYPIIVNITNENLPSSTKKVTLKPNTGVTATISGNSATGIFVSYGVDYFIIDGSNSGGTDRSLTIENTSTSTNHYVVGIFNNGIKGAQNNTLKNCVIRAGSNSAASWCVVLNYSGGDYDNTTIQNNEFQRAYTGMQFVGVATGITNGGLVSQNTFGNDADSLSVGNVGVVLSYIDGLSFSENNIKNIKVSTNPKGIVVSTSTLNTSITRNLITGIVYTGTGGYGGKGIDINTGSSASNLTIANNMLTNIRGDGWSVLSGDAIVGIRVLGTTGGLKIYYNSVNLYGNISRSGATTDRSASIYFASTATDIDLRNNILVNSLDNTTGVATAYAISSDAANTAFTNINNNDYFVAGPEGVLGFLGSNQATLAAWQTATGQDANSINLDPKFNSDTDLHINPAFNNVDAKAVYLAAVPVDFDGQARNATTPDIGADEYTYVPPAVDDPTGVTANAASYQQINVAFTPNSSNNNVVIVYNLTGTFTTPTGTPTVGGTLAGGEVLYIGTNSPYNHTGLTGATTYYYKLFSYNGSNYSPGVAVNATTPPAPLFPPFTQNFEGTFPPTNWTRFTGLLSDTSTLTSTTLGWVQDDWRNITTPVNKAAKLNIWSTTTKYWLVTPPIDLGSGSTDYQLEFDLTLNAFGTSNPPGTSGVDDKFAVVISTDGGTTWLAANTLRLWDNAGSPYVYNNINYLGEHIVLNLGAYSGIVRIGFYGESTVSNADNDLMVDNVAVNEVPTTPLFTITPASKDFGTVIAGNSVSAIFTISNTGAGTLTINSGGITLTGTNADQFNLGSITYPINLNTGESTQITVNFAPTSAGSKSANLQIVHNAPGSPAVVPLTGNALPLGTLFEDFTGTAFPPDGWLAVNNDGGANNWFRSTSKFNSAPASAASAYESSTLRNDDWLISPKVSVSAGDSLIFFSSIQSSTYPEVLVIKVGTTADPNATWTNLDSVVQSSTSWIRRAYSLSAFAGQNVYIAFVNRGLDEFYLYIDDVQGPVKYVPAVDLAFQDFYQSTGLPVPRSGEKFSDYKISMNTENTADYKPILKLGNNGLGLRSTNTNNTLLVESNNTPPFELNNVQLKGVIKNIGLNSASYNLNWNVSGTSQTPYSGPTITSGSVDTATLTYNPSATGTFLTSGNIVVTGDEVPGNDNAQFRMRVYPDTYTRTIYDRGDNVVDTWVGWGSTTIRMKAGVRFTAPEQIKLAGVDVICRTEAVSSGDFEIQVRAAGDSAGVPGAVLYTQVYTANDYFAGAGDYIFFPFGNDAPTIASGSDYWITIKAPLGVAYPGAVHNTGFTSGRSFFEGNVDSTLWFPLVISSVEYAWLVRAVHVPVASTFQLSVAISNGWNMVSVPGQHPVDQNVTTWWSGKDPAANVFKFQGSYQPVTTVQPGLGYWMKHLGANTYNTGDEWPSGGINVVAHDPLNAAAGWNLIGGYEFLAPTAALTTNPSGLISGFVYGYTPGSGYQVASNLVPGYGYWVKLTAAGQININPGPKANFKLSDFIADDFGKIIITDNAGKSYTLYVAQGKQANRTPLDFFELPPVPFTDMFDVRYTSGRFVEDFSSALKTIQMQGVEYPVRIRVEGIMIRITDETGKQINERLKSGEEITISNSQISKLNVMSDIIPDRYSLEQNYPNPFNPTTTIEFSLPEDVENVRLTIYNALGEKVAELINGKMEAGRYRYQWNASEVSTGLYIYELKTNKFSSVKKMMLLK</sequence>
<comment type="subcellular location">
    <subcellularLocation>
        <location evidence="1">Cytoplasm</location>
    </subcellularLocation>
</comment>
<feature type="domain" description="Abnormal spindle-like microcephaly-associated protein ASH" evidence="4">
    <location>
        <begin position="1746"/>
        <end position="1835"/>
    </location>
</feature>
<keyword evidence="3" id="KW-0732">Signal</keyword>
<protein>
    <submittedName>
        <fullName evidence="6">Choice-of-anchor D domain-containing protein</fullName>
    </submittedName>
</protein>